<keyword evidence="1" id="KW-0472">Membrane</keyword>
<evidence type="ECO:0000256" key="1">
    <source>
        <dbReference type="SAM" id="Phobius"/>
    </source>
</evidence>
<protein>
    <submittedName>
        <fullName evidence="2">Uncharacterized protein</fullName>
    </submittedName>
</protein>
<evidence type="ECO:0000313" key="3">
    <source>
        <dbReference type="Proteomes" id="UP000628854"/>
    </source>
</evidence>
<reference evidence="3" key="1">
    <citation type="journal article" date="2019" name="Int. J. Syst. Evol. Microbiol.">
        <title>The Global Catalogue of Microorganisms (GCM) 10K type strain sequencing project: providing services to taxonomists for standard genome sequencing and annotation.</title>
        <authorList>
            <consortium name="The Broad Institute Genomics Platform"/>
            <consortium name="The Broad Institute Genome Sequencing Center for Infectious Disease"/>
            <person name="Wu L."/>
            <person name="Ma J."/>
        </authorList>
    </citation>
    <scope>NUCLEOTIDE SEQUENCE [LARGE SCALE GENOMIC DNA]</scope>
    <source>
        <strain evidence="3">CGMCC 1.15928</strain>
    </source>
</reference>
<name>A0ABQ1JPL5_9PROT</name>
<sequence>MIMLDALLAVLLICLTCGTTIWKMPDAQVTGIAAIVLVSIGIGASVVSALRVGTRNATDLAIWTIYGFVGLIGFGFAVPGLILLIFGTFPIWITGLLVGALIPIAIEASIARQKIH</sequence>
<gene>
    <name evidence="2" type="ORF">GCM10011503_19720</name>
</gene>
<evidence type="ECO:0000313" key="2">
    <source>
        <dbReference type="EMBL" id="GGB71102.1"/>
    </source>
</evidence>
<organism evidence="2 3">
    <name type="scientific">Henriciella pelagia</name>
    <dbReference type="NCBI Taxonomy" id="1977912"/>
    <lineage>
        <taxon>Bacteria</taxon>
        <taxon>Pseudomonadati</taxon>
        <taxon>Pseudomonadota</taxon>
        <taxon>Alphaproteobacteria</taxon>
        <taxon>Hyphomonadales</taxon>
        <taxon>Hyphomonadaceae</taxon>
        <taxon>Henriciella</taxon>
    </lineage>
</organism>
<dbReference type="Proteomes" id="UP000628854">
    <property type="component" value="Unassembled WGS sequence"/>
</dbReference>
<feature type="transmembrane region" description="Helical" evidence="1">
    <location>
        <begin position="29"/>
        <end position="50"/>
    </location>
</feature>
<accession>A0ABQ1JPL5</accession>
<proteinExistence type="predicted"/>
<comment type="caution">
    <text evidence="2">The sequence shown here is derived from an EMBL/GenBank/DDBJ whole genome shotgun (WGS) entry which is preliminary data.</text>
</comment>
<feature type="transmembrane region" description="Helical" evidence="1">
    <location>
        <begin position="91"/>
        <end position="111"/>
    </location>
</feature>
<keyword evidence="1" id="KW-1133">Transmembrane helix</keyword>
<dbReference type="EMBL" id="BMKF01000002">
    <property type="protein sequence ID" value="GGB71102.1"/>
    <property type="molecule type" value="Genomic_DNA"/>
</dbReference>
<keyword evidence="3" id="KW-1185">Reference proteome</keyword>
<keyword evidence="1" id="KW-0812">Transmembrane</keyword>
<feature type="transmembrane region" description="Helical" evidence="1">
    <location>
        <begin position="62"/>
        <end position="85"/>
    </location>
</feature>